<protein>
    <submittedName>
        <fullName evidence="4">HIRAN domain-containing protein</fullName>
    </submittedName>
</protein>
<accession>A0AAW4MX88</accession>
<name>A0AAW4MX88_9FIRM</name>
<dbReference type="AlphaFoldDB" id="A0AAW4MX88"/>
<keyword evidence="1" id="KW-0479">Metal-binding</keyword>
<dbReference type="EMBL" id="JAHOEF010000074">
    <property type="protein sequence ID" value="MBV3383423.1"/>
    <property type="molecule type" value="Genomic_DNA"/>
</dbReference>
<dbReference type="Proteomes" id="UP001196408">
    <property type="component" value="Unassembled WGS sequence"/>
</dbReference>
<dbReference type="InterPro" id="IPR014905">
    <property type="entry name" value="HIRAN"/>
</dbReference>
<proteinExistence type="predicted"/>
<dbReference type="Proteomes" id="UP001197492">
    <property type="component" value="Unassembled WGS sequence"/>
</dbReference>
<evidence type="ECO:0000259" key="3">
    <source>
        <dbReference type="SMART" id="SM00910"/>
    </source>
</evidence>
<gene>
    <name evidence="4" type="ORF">KSV97_09415</name>
    <name evidence="5" type="ORF">KSW06_09390</name>
</gene>
<sequence>MDQMKDMILEAVEMNGIENVVMPLMNEIFLSFTDIAGTRYVDNQDVFKRLEKNDPLLLEREADNEYDSNAIKVLTTNGEKLGYIPKKDNSIFTRLMDAGKILHARVYSCYEADYAQWRVSIKICMIDF</sequence>
<dbReference type="GO" id="GO:0008270">
    <property type="term" value="F:zinc ion binding"/>
    <property type="evidence" value="ECO:0007669"/>
    <property type="project" value="InterPro"/>
</dbReference>
<dbReference type="GO" id="GO:0003676">
    <property type="term" value="F:nucleic acid binding"/>
    <property type="evidence" value="ECO:0007669"/>
    <property type="project" value="InterPro"/>
</dbReference>
<evidence type="ECO:0000256" key="2">
    <source>
        <dbReference type="ARBA" id="ARBA00022801"/>
    </source>
</evidence>
<keyword evidence="2" id="KW-0378">Hydrolase</keyword>
<keyword evidence="7" id="KW-1185">Reference proteome</keyword>
<reference evidence="4 7" key="1">
    <citation type="submission" date="2021-06" db="EMBL/GenBank/DDBJ databases">
        <title>Collection of gut derived symbiotic bacterial strains cultured from healthy donors.</title>
        <authorList>
            <person name="Lin H."/>
            <person name="Littmann E."/>
            <person name="Pamer E.G."/>
        </authorList>
    </citation>
    <scope>NUCLEOTIDE SEQUENCE</scope>
    <source>
        <strain evidence="5 7">MSK.21.70</strain>
        <strain evidence="4">MSK.21.82</strain>
    </source>
</reference>
<comment type="caution">
    <text evidence="4">The sequence shown here is derived from an EMBL/GenBank/DDBJ whole genome shotgun (WGS) entry which is preliminary data.</text>
</comment>
<dbReference type="GeneID" id="301323575"/>
<dbReference type="SMART" id="SM00910">
    <property type="entry name" value="HIRAN"/>
    <property type="match status" value="1"/>
</dbReference>
<feature type="domain" description="HIRAN" evidence="3">
    <location>
        <begin position="28"/>
        <end position="127"/>
    </location>
</feature>
<dbReference type="RefSeq" id="WP_217748114.1">
    <property type="nucleotide sequence ID" value="NZ_JAHOEB010000074.1"/>
</dbReference>
<evidence type="ECO:0000313" key="5">
    <source>
        <dbReference type="EMBL" id="MBV3393455.1"/>
    </source>
</evidence>
<evidence type="ECO:0000313" key="6">
    <source>
        <dbReference type="Proteomes" id="UP001196408"/>
    </source>
</evidence>
<organism evidence="4 6">
    <name type="scientific">Catenibacterium mitsuokai</name>
    <dbReference type="NCBI Taxonomy" id="100886"/>
    <lineage>
        <taxon>Bacteria</taxon>
        <taxon>Bacillati</taxon>
        <taxon>Bacillota</taxon>
        <taxon>Erysipelotrichia</taxon>
        <taxon>Erysipelotrichales</taxon>
        <taxon>Coprobacillaceae</taxon>
        <taxon>Catenibacterium</taxon>
    </lineage>
</organism>
<evidence type="ECO:0000256" key="1">
    <source>
        <dbReference type="ARBA" id="ARBA00022723"/>
    </source>
</evidence>
<evidence type="ECO:0000313" key="7">
    <source>
        <dbReference type="Proteomes" id="UP001197492"/>
    </source>
</evidence>
<dbReference type="Pfam" id="PF08797">
    <property type="entry name" value="HIRAN"/>
    <property type="match status" value="1"/>
</dbReference>
<evidence type="ECO:0000313" key="4">
    <source>
        <dbReference type="EMBL" id="MBV3383423.1"/>
    </source>
</evidence>
<dbReference type="EMBL" id="JAHOEL010000074">
    <property type="protein sequence ID" value="MBV3393455.1"/>
    <property type="molecule type" value="Genomic_DNA"/>
</dbReference>
<dbReference type="GO" id="GO:0016818">
    <property type="term" value="F:hydrolase activity, acting on acid anhydrides, in phosphorus-containing anhydrides"/>
    <property type="evidence" value="ECO:0007669"/>
    <property type="project" value="InterPro"/>
</dbReference>